<dbReference type="Pfam" id="PF06854">
    <property type="entry name" value="Phage_Gp15"/>
    <property type="match status" value="1"/>
</dbReference>
<name>A0AAU8B078_9CAUD</name>
<dbReference type="InterPro" id="IPR009660">
    <property type="entry name" value="Phage_A500_Gp15"/>
</dbReference>
<accession>A0AAU8B078</accession>
<reference evidence="1" key="1">
    <citation type="submission" date="2024-03" db="EMBL/GenBank/DDBJ databases">
        <title>Diverse circular DNA viruses in blood, oral, and fecal samples of captive lemurs.</title>
        <authorList>
            <person name="Paietta E.N."/>
            <person name="Kraberger S."/>
            <person name="Lund M.C."/>
            <person name="Custer J.M."/>
            <person name="Vargas K.M."/>
            <person name="Ehmke E.E."/>
            <person name="Yoder A.D."/>
            <person name="Varsani A."/>
        </authorList>
    </citation>
    <scope>NUCLEOTIDE SEQUENCE</scope>
    <source>
        <strain evidence="1">Duke_24FS_4</strain>
    </source>
</reference>
<sequence>MMTSWSLPASLEVAGTEYEIRTDFRPILDILSAFNDPELPEYARMQVMIEILYLTPPPEEHLEDAVKKAIWFIDCGQEMQEERQKPRTMDWEQDAAIIFPAVNKIAGYETRNPQQYTHWWTFMGFFNEIDDGLFSQVLAIRQKKAKGKKMEKWEKEFYEENKNLISLKAKLSQEEIDLRRQEQAAVDALFW</sequence>
<protein>
    <recommendedName>
        <fullName evidence="2">Bacteriophage Gp15 protein</fullName>
    </recommendedName>
</protein>
<organism evidence="1">
    <name type="scientific">Dulem virus 35</name>
    <dbReference type="NCBI Taxonomy" id="3145753"/>
    <lineage>
        <taxon>Viruses</taxon>
        <taxon>Duplodnaviria</taxon>
        <taxon>Heunggongvirae</taxon>
        <taxon>Uroviricota</taxon>
        <taxon>Caudoviricetes</taxon>
    </lineage>
</organism>
<proteinExistence type="predicted"/>
<evidence type="ECO:0000313" key="1">
    <source>
        <dbReference type="EMBL" id="XCD05086.1"/>
    </source>
</evidence>
<evidence type="ECO:0008006" key="2">
    <source>
        <dbReference type="Google" id="ProtNLM"/>
    </source>
</evidence>
<dbReference type="EMBL" id="PP511522">
    <property type="protein sequence ID" value="XCD05086.1"/>
    <property type="molecule type" value="Genomic_DNA"/>
</dbReference>